<dbReference type="GeneID" id="36526548"/>
<dbReference type="Proteomes" id="UP000234585">
    <property type="component" value="Unassembled WGS sequence"/>
</dbReference>
<evidence type="ECO:0000313" key="3">
    <source>
        <dbReference type="Proteomes" id="UP000234585"/>
    </source>
</evidence>
<name>A0A2I2F5B4_ASPCN</name>
<reference evidence="2 3" key="1">
    <citation type="submission" date="2017-12" db="EMBL/GenBank/DDBJ databases">
        <authorList>
            <consortium name="DOE Joint Genome Institute"/>
            <person name="Haridas S."/>
            <person name="Kjaerbolling I."/>
            <person name="Vesth T.C."/>
            <person name="Frisvad J.C."/>
            <person name="Nybo J.L."/>
            <person name="Theobald S."/>
            <person name="Kuo A."/>
            <person name="Bowyer P."/>
            <person name="Matsuda Y."/>
            <person name="Mondo S."/>
            <person name="Lyhne E.K."/>
            <person name="Kogle M.E."/>
            <person name="Clum A."/>
            <person name="Lipzen A."/>
            <person name="Salamov A."/>
            <person name="Ngan C.Y."/>
            <person name="Daum C."/>
            <person name="Chiniquy J."/>
            <person name="Barry K."/>
            <person name="LaButti K."/>
            <person name="Simmons B.A."/>
            <person name="Magnuson J.K."/>
            <person name="Mortensen U.H."/>
            <person name="Larsen T.O."/>
            <person name="Grigoriev I.V."/>
            <person name="Baker S.E."/>
            <person name="Andersen M.R."/>
            <person name="Nordberg H.P."/>
            <person name="Cantor M.N."/>
            <person name="Hua S.X."/>
        </authorList>
    </citation>
    <scope>NUCLEOTIDE SEQUENCE [LARGE SCALE GENOMIC DNA]</scope>
    <source>
        <strain evidence="2 3">CBS 102.13</strain>
    </source>
</reference>
<evidence type="ECO:0000256" key="1">
    <source>
        <dbReference type="SAM" id="MobiDB-lite"/>
    </source>
</evidence>
<feature type="region of interest" description="Disordered" evidence="1">
    <location>
        <begin position="1"/>
        <end position="32"/>
    </location>
</feature>
<keyword evidence="3" id="KW-1185">Reference proteome</keyword>
<accession>A0A2I2F5B4</accession>
<dbReference type="RefSeq" id="XP_024669826.1">
    <property type="nucleotide sequence ID" value="XM_024819388.1"/>
</dbReference>
<organism evidence="2 3">
    <name type="scientific">Aspergillus candidus</name>
    <dbReference type="NCBI Taxonomy" id="41067"/>
    <lineage>
        <taxon>Eukaryota</taxon>
        <taxon>Fungi</taxon>
        <taxon>Dikarya</taxon>
        <taxon>Ascomycota</taxon>
        <taxon>Pezizomycotina</taxon>
        <taxon>Eurotiomycetes</taxon>
        <taxon>Eurotiomycetidae</taxon>
        <taxon>Eurotiales</taxon>
        <taxon>Aspergillaceae</taxon>
        <taxon>Aspergillus</taxon>
        <taxon>Aspergillus subgen. Circumdati</taxon>
    </lineage>
</organism>
<protein>
    <submittedName>
        <fullName evidence="2">Uncharacterized protein</fullName>
    </submittedName>
</protein>
<dbReference type="EMBL" id="KZ559158">
    <property type="protein sequence ID" value="PLB35814.1"/>
    <property type="molecule type" value="Genomic_DNA"/>
</dbReference>
<proteinExistence type="predicted"/>
<dbReference type="AlphaFoldDB" id="A0A2I2F5B4"/>
<dbReference type="OrthoDB" id="2107174at2759"/>
<gene>
    <name evidence="2" type="ORF">BDW47DRAFT_59673</name>
</gene>
<evidence type="ECO:0000313" key="2">
    <source>
        <dbReference type="EMBL" id="PLB35814.1"/>
    </source>
</evidence>
<sequence>MPGSFAPGFPPAQTPSRKRHDNDLRPPPPGQFPLTSCLGSSIPLPFIHRVSTCSVIVPFSYFGPYPVYLSLRLLKERVIL</sequence>